<reference evidence="2" key="1">
    <citation type="submission" date="2016-04" db="EMBL/GenBank/DDBJ databases">
        <authorList>
            <person name="Evans L.H."/>
            <person name="Alamgir A."/>
            <person name="Owens N."/>
            <person name="Weber N.D."/>
            <person name="Virtaneva K."/>
            <person name="Barbian K."/>
            <person name="Babar A."/>
            <person name="Rosenke K."/>
        </authorList>
    </citation>
    <scope>NUCLEOTIDE SEQUENCE [LARGE SCALE GENOMIC DNA]</scope>
    <source>
        <strain evidence="2">CBS 101.48</strain>
    </source>
</reference>
<feature type="compositionally biased region" description="Low complexity" evidence="1">
    <location>
        <begin position="1"/>
        <end position="21"/>
    </location>
</feature>
<organism evidence="2">
    <name type="scientific">Absidia glauca</name>
    <name type="common">Pin mould</name>
    <dbReference type="NCBI Taxonomy" id="4829"/>
    <lineage>
        <taxon>Eukaryota</taxon>
        <taxon>Fungi</taxon>
        <taxon>Fungi incertae sedis</taxon>
        <taxon>Mucoromycota</taxon>
        <taxon>Mucoromycotina</taxon>
        <taxon>Mucoromycetes</taxon>
        <taxon>Mucorales</taxon>
        <taxon>Cunninghamellaceae</taxon>
        <taxon>Absidia</taxon>
    </lineage>
</organism>
<dbReference type="AlphaFoldDB" id="A0A168N0N1"/>
<evidence type="ECO:0000313" key="3">
    <source>
        <dbReference type="Proteomes" id="UP000078561"/>
    </source>
</evidence>
<sequence length="157" mass="17162">MHPPSLSSSSSTLSSSTSTSSVKGHAPPRHSISRTPSSSTFLTVKLFSHKLGGFYKLFSSAASAPVLNTGASHHRRSLGRSKSCDRTLTMSDLTRRCTTRYPNKDDEGATDDKKDSIPSPDPMSLRAMELEALINDYPDYTLHLTLTPRLCLDNPHK</sequence>
<feature type="compositionally biased region" description="Basic and acidic residues" evidence="1">
    <location>
        <begin position="102"/>
        <end position="116"/>
    </location>
</feature>
<protein>
    <submittedName>
        <fullName evidence="2">Uncharacterized protein</fullName>
    </submittedName>
</protein>
<evidence type="ECO:0000313" key="2">
    <source>
        <dbReference type="EMBL" id="SAL99571.1"/>
    </source>
</evidence>
<accession>A0A168N0N1</accession>
<dbReference type="InParanoid" id="A0A168N0N1"/>
<dbReference type="EMBL" id="LT552921">
    <property type="protein sequence ID" value="SAL99571.1"/>
    <property type="molecule type" value="Genomic_DNA"/>
</dbReference>
<feature type="region of interest" description="Disordered" evidence="1">
    <location>
        <begin position="1"/>
        <end position="36"/>
    </location>
</feature>
<name>A0A168N0N1_ABSGL</name>
<gene>
    <name evidence="2" type="primary">ABSGL_05216.1 scaffold 6851</name>
</gene>
<evidence type="ECO:0000256" key="1">
    <source>
        <dbReference type="SAM" id="MobiDB-lite"/>
    </source>
</evidence>
<dbReference type="OrthoDB" id="10574499at2759"/>
<feature type="region of interest" description="Disordered" evidence="1">
    <location>
        <begin position="95"/>
        <end position="122"/>
    </location>
</feature>
<keyword evidence="3" id="KW-1185">Reference proteome</keyword>
<dbReference type="Proteomes" id="UP000078561">
    <property type="component" value="Unassembled WGS sequence"/>
</dbReference>
<proteinExistence type="predicted"/>